<dbReference type="PROSITE" id="PS50887">
    <property type="entry name" value="GGDEF"/>
    <property type="match status" value="1"/>
</dbReference>
<dbReference type="Gene3D" id="3.20.20.450">
    <property type="entry name" value="EAL domain"/>
    <property type="match status" value="1"/>
</dbReference>
<dbReference type="PROSITE" id="PS50113">
    <property type="entry name" value="PAC"/>
    <property type="match status" value="1"/>
</dbReference>
<dbReference type="InterPro" id="IPR035965">
    <property type="entry name" value="PAS-like_dom_sf"/>
</dbReference>
<feature type="domain" description="PAC" evidence="2">
    <location>
        <begin position="191"/>
        <end position="243"/>
    </location>
</feature>
<dbReference type="SMART" id="SM00091">
    <property type="entry name" value="PAS"/>
    <property type="match status" value="1"/>
</dbReference>
<feature type="domain" description="GGDEF" evidence="4">
    <location>
        <begin position="270"/>
        <end position="400"/>
    </location>
</feature>
<dbReference type="InterPro" id="IPR001633">
    <property type="entry name" value="EAL_dom"/>
</dbReference>
<keyword evidence="5" id="KW-0548">Nucleotidyltransferase</keyword>
<dbReference type="SMART" id="SM00267">
    <property type="entry name" value="GGDEF"/>
    <property type="match status" value="1"/>
</dbReference>
<evidence type="ECO:0000259" key="4">
    <source>
        <dbReference type="PROSITE" id="PS50887"/>
    </source>
</evidence>
<dbReference type="NCBIfam" id="TIGR00229">
    <property type="entry name" value="sensory_box"/>
    <property type="match status" value="1"/>
</dbReference>
<accession>A0ABV8BXH6</accession>
<dbReference type="Pfam" id="PF00989">
    <property type="entry name" value="PAS"/>
    <property type="match status" value="1"/>
</dbReference>
<name>A0ABV8BXH6_9PSEU</name>
<sequence length="657" mass="71452">MELPELAARWMHALTSTAYIPLSRAEIEQALLESLRELPESPESVANRLVSLHATGPDSLSATIELLSPTFELPVLARLSAAYAQAMRMDAFDQQEQIKVAIVRAKQRVERTLKVSQARFQEVFASSALGIAITDFDGRCVEANDTLAEIVGLESGADLTGRHLIDFFHPEDKAALASSYRQVRAGHVDRFRDQRKLIREDDEPVWVHLAASLLRDADGEPTHHVTMVEDISELHLLQRNLDHQLLHDSLTGLSNRQHFATQVERRPDSQAITLYHLGLDAFSVVNNGLGHETGDKLLKIVANRLGRLAAEKNAVVARIGGDEFAMMTISDNVTSTVEEIQDALAEPTFVDDHGIALSASIGVVDRPPAFATAAELMRCANAALRQAKARGKRQWALHDPHDDARRRGKYALAASMPGAWEHGEIEIVYAPLHGLESREVLGAVARLHWDDLSHNDTMALADSTGLSLPIGRWLLREACAQAARWVEEFGDRAPTLHVALGALQSRDEDLVADVKRALDETGLPPERLRVALDISSVLAGDDNAAVLHDSGIVTALDGFHGGHDELAVLTEVPVGAVITRAPAPDPDSPLRQAMRDLITTVHSFGVRFGVDEVHTLTDAEHWRSIGADAVIGLLPALTAAEVTDLLATTASPPPEAS</sequence>
<evidence type="ECO:0000259" key="2">
    <source>
        <dbReference type="PROSITE" id="PS50113"/>
    </source>
</evidence>
<organism evidence="5 6">
    <name type="scientific">Lentzea rhizosphaerae</name>
    <dbReference type="NCBI Taxonomy" id="2041025"/>
    <lineage>
        <taxon>Bacteria</taxon>
        <taxon>Bacillati</taxon>
        <taxon>Actinomycetota</taxon>
        <taxon>Actinomycetes</taxon>
        <taxon>Pseudonocardiales</taxon>
        <taxon>Pseudonocardiaceae</taxon>
        <taxon>Lentzea</taxon>
    </lineage>
</organism>
<dbReference type="GO" id="GO:0052621">
    <property type="term" value="F:diguanylate cyclase activity"/>
    <property type="evidence" value="ECO:0007669"/>
    <property type="project" value="UniProtKB-EC"/>
</dbReference>
<dbReference type="InterPro" id="IPR000700">
    <property type="entry name" value="PAS-assoc_C"/>
</dbReference>
<dbReference type="InterPro" id="IPR000160">
    <property type="entry name" value="GGDEF_dom"/>
</dbReference>
<dbReference type="SUPFAM" id="SSF55073">
    <property type="entry name" value="Nucleotide cyclase"/>
    <property type="match status" value="1"/>
</dbReference>
<dbReference type="PANTHER" id="PTHR44757">
    <property type="entry name" value="DIGUANYLATE CYCLASE DGCP"/>
    <property type="match status" value="1"/>
</dbReference>
<dbReference type="InterPro" id="IPR000014">
    <property type="entry name" value="PAS"/>
</dbReference>
<dbReference type="InterPro" id="IPR043128">
    <property type="entry name" value="Rev_trsase/Diguanyl_cyclase"/>
</dbReference>
<dbReference type="EC" id="2.7.7.65" evidence="5"/>
<dbReference type="EMBL" id="JBHRZI010000017">
    <property type="protein sequence ID" value="MFC3894430.1"/>
    <property type="molecule type" value="Genomic_DNA"/>
</dbReference>
<dbReference type="Proteomes" id="UP001595690">
    <property type="component" value="Unassembled WGS sequence"/>
</dbReference>
<comment type="caution">
    <text evidence="5">The sequence shown here is derived from an EMBL/GenBank/DDBJ whole genome shotgun (WGS) entry which is preliminary data.</text>
</comment>
<keyword evidence="5" id="KW-0808">Transferase</keyword>
<dbReference type="InterPro" id="IPR013767">
    <property type="entry name" value="PAS_fold"/>
</dbReference>
<dbReference type="Gene3D" id="3.30.450.20">
    <property type="entry name" value="PAS domain"/>
    <property type="match status" value="1"/>
</dbReference>
<keyword evidence="6" id="KW-1185">Reference proteome</keyword>
<dbReference type="NCBIfam" id="TIGR00254">
    <property type="entry name" value="GGDEF"/>
    <property type="match status" value="1"/>
</dbReference>
<feature type="domain" description="EAL" evidence="3">
    <location>
        <begin position="409"/>
        <end position="652"/>
    </location>
</feature>
<dbReference type="Pfam" id="PF00990">
    <property type="entry name" value="GGDEF"/>
    <property type="match status" value="1"/>
</dbReference>
<evidence type="ECO:0000259" key="3">
    <source>
        <dbReference type="PROSITE" id="PS50883"/>
    </source>
</evidence>
<dbReference type="InterPro" id="IPR035919">
    <property type="entry name" value="EAL_sf"/>
</dbReference>
<dbReference type="PROSITE" id="PS50112">
    <property type="entry name" value="PAS"/>
    <property type="match status" value="1"/>
</dbReference>
<gene>
    <name evidence="5" type="ORF">ACFOWZ_23360</name>
</gene>
<dbReference type="PROSITE" id="PS50883">
    <property type="entry name" value="EAL"/>
    <property type="match status" value="1"/>
</dbReference>
<dbReference type="Gene3D" id="3.30.70.270">
    <property type="match status" value="1"/>
</dbReference>
<evidence type="ECO:0000313" key="6">
    <source>
        <dbReference type="Proteomes" id="UP001595690"/>
    </source>
</evidence>
<dbReference type="SUPFAM" id="SSF141868">
    <property type="entry name" value="EAL domain-like"/>
    <property type="match status" value="1"/>
</dbReference>
<dbReference type="RefSeq" id="WP_382375791.1">
    <property type="nucleotide sequence ID" value="NZ_JBHRZI010000017.1"/>
</dbReference>
<evidence type="ECO:0000259" key="1">
    <source>
        <dbReference type="PROSITE" id="PS50112"/>
    </source>
</evidence>
<evidence type="ECO:0000313" key="5">
    <source>
        <dbReference type="EMBL" id="MFC3894430.1"/>
    </source>
</evidence>
<dbReference type="CDD" id="cd00130">
    <property type="entry name" value="PAS"/>
    <property type="match status" value="1"/>
</dbReference>
<reference evidence="6" key="1">
    <citation type="journal article" date="2019" name="Int. J. Syst. Evol. Microbiol.">
        <title>The Global Catalogue of Microorganisms (GCM) 10K type strain sequencing project: providing services to taxonomists for standard genome sequencing and annotation.</title>
        <authorList>
            <consortium name="The Broad Institute Genomics Platform"/>
            <consortium name="The Broad Institute Genome Sequencing Center for Infectious Disease"/>
            <person name="Wu L."/>
            <person name="Ma J."/>
        </authorList>
    </citation>
    <scope>NUCLEOTIDE SEQUENCE [LARGE SCALE GENOMIC DNA]</scope>
    <source>
        <strain evidence="6">CGMCC 4.7405</strain>
    </source>
</reference>
<dbReference type="Pfam" id="PF00563">
    <property type="entry name" value="EAL"/>
    <property type="match status" value="1"/>
</dbReference>
<dbReference type="CDD" id="cd01949">
    <property type="entry name" value="GGDEF"/>
    <property type="match status" value="1"/>
</dbReference>
<proteinExistence type="predicted"/>
<dbReference type="InterPro" id="IPR029787">
    <property type="entry name" value="Nucleotide_cyclase"/>
</dbReference>
<feature type="domain" description="PAS" evidence="1">
    <location>
        <begin position="116"/>
        <end position="187"/>
    </location>
</feature>
<dbReference type="SMART" id="SM00052">
    <property type="entry name" value="EAL"/>
    <property type="match status" value="1"/>
</dbReference>
<protein>
    <submittedName>
        <fullName evidence="5">Diguanylate cyclase domain-containing protein</fullName>
        <ecNumber evidence="5">2.7.7.65</ecNumber>
    </submittedName>
</protein>
<dbReference type="PANTHER" id="PTHR44757:SF2">
    <property type="entry name" value="BIOFILM ARCHITECTURE MAINTENANCE PROTEIN MBAA"/>
    <property type="match status" value="1"/>
</dbReference>
<dbReference type="InterPro" id="IPR052155">
    <property type="entry name" value="Biofilm_reg_signaling"/>
</dbReference>
<dbReference type="SUPFAM" id="SSF55785">
    <property type="entry name" value="PYP-like sensor domain (PAS domain)"/>
    <property type="match status" value="1"/>
</dbReference>
<dbReference type="CDD" id="cd01948">
    <property type="entry name" value="EAL"/>
    <property type="match status" value="1"/>
</dbReference>